<feature type="compositionally biased region" description="Low complexity" evidence="1">
    <location>
        <begin position="348"/>
        <end position="390"/>
    </location>
</feature>
<dbReference type="EMBL" id="DAKRPA010000012">
    <property type="protein sequence ID" value="DBA04083.1"/>
    <property type="molecule type" value="Genomic_DNA"/>
</dbReference>
<feature type="region of interest" description="Disordered" evidence="1">
    <location>
        <begin position="341"/>
        <end position="390"/>
    </location>
</feature>
<reference evidence="2" key="2">
    <citation type="journal article" date="2023" name="Microbiol Resour">
        <title>Decontamination and Annotation of the Draft Genome Sequence of the Oomycete Lagenidium giganteum ARSEF 373.</title>
        <authorList>
            <person name="Morgan W.R."/>
            <person name="Tartar A."/>
        </authorList>
    </citation>
    <scope>NUCLEOTIDE SEQUENCE</scope>
    <source>
        <strain evidence="2">ARSEF 373</strain>
    </source>
</reference>
<feature type="region of interest" description="Disordered" evidence="1">
    <location>
        <begin position="1033"/>
        <end position="1052"/>
    </location>
</feature>
<evidence type="ECO:0000256" key="1">
    <source>
        <dbReference type="SAM" id="MobiDB-lite"/>
    </source>
</evidence>
<feature type="region of interest" description="Disordered" evidence="1">
    <location>
        <begin position="728"/>
        <end position="761"/>
    </location>
</feature>
<reference evidence="2" key="1">
    <citation type="submission" date="2022-11" db="EMBL/GenBank/DDBJ databases">
        <authorList>
            <person name="Morgan W.R."/>
            <person name="Tartar A."/>
        </authorList>
    </citation>
    <scope>NUCLEOTIDE SEQUENCE</scope>
    <source>
        <strain evidence="2">ARSEF 373</strain>
    </source>
</reference>
<name>A0AAV2ZGI1_9STRA</name>
<evidence type="ECO:0000313" key="2">
    <source>
        <dbReference type="EMBL" id="DBA04083.1"/>
    </source>
</evidence>
<accession>A0AAV2ZGI1</accession>
<feature type="region of interest" description="Disordered" evidence="1">
    <location>
        <begin position="149"/>
        <end position="182"/>
    </location>
</feature>
<keyword evidence="3" id="KW-1185">Reference proteome</keyword>
<feature type="region of interest" description="Disordered" evidence="1">
    <location>
        <begin position="1"/>
        <end position="58"/>
    </location>
</feature>
<evidence type="ECO:0000313" key="3">
    <source>
        <dbReference type="Proteomes" id="UP001146120"/>
    </source>
</evidence>
<gene>
    <name evidence="2" type="ORF">N0F65_009430</name>
</gene>
<feature type="region of interest" description="Disordered" evidence="1">
    <location>
        <begin position="955"/>
        <end position="988"/>
    </location>
</feature>
<dbReference type="Proteomes" id="UP001146120">
    <property type="component" value="Unassembled WGS sequence"/>
</dbReference>
<comment type="caution">
    <text evidence="2">The sequence shown here is derived from an EMBL/GenBank/DDBJ whole genome shotgun (WGS) entry which is preliminary data.</text>
</comment>
<proteinExistence type="predicted"/>
<organism evidence="2 3">
    <name type="scientific">Lagenidium giganteum</name>
    <dbReference type="NCBI Taxonomy" id="4803"/>
    <lineage>
        <taxon>Eukaryota</taxon>
        <taxon>Sar</taxon>
        <taxon>Stramenopiles</taxon>
        <taxon>Oomycota</taxon>
        <taxon>Peronosporomycetes</taxon>
        <taxon>Pythiales</taxon>
        <taxon>Pythiaceae</taxon>
    </lineage>
</organism>
<protein>
    <submittedName>
        <fullName evidence="2">Uncharacterized protein</fullName>
    </submittedName>
</protein>
<feature type="compositionally biased region" description="Basic residues" evidence="1">
    <location>
        <begin position="828"/>
        <end position="838"/>
    </location>
</feature>
<feature type="region of interest" description="Disordered" evidence="1">
    <location>
        <begin position="823"/>
        <end position="843"/>
    </location>
</feature>
<feature type="compositionally biased region" description="Acidic residues" evidence="1">
    <location>
        <begin position="748"/>
        <end position="761"/>
    </location>
</feature>
<feature type="compositionally biased region" description="Pro residues" evidence="1">
    <location>
        <begin position="164"/>
        <end position="175"/>
    </location>
</feature>
<feature type="compositionally biased region" description="Polar residues" evidence="1">
    <location>
        <begin position="31"/>
        <end position="40"/>
    </location>
</feature>
<feature type="compositionally biased region" description="Basic and acidic residues" evidence="1">
    <location>
        <begin position="1"/>
        <end position="24"/>
    </location>
</feature>
<sequence>MSARSHEEGRSHLDRDAADAHADSGRFTTPRRGSTSTSNGPGLPPARRPSSARTSLVQQKLQNALSNADKTPGELAHMHSRAGFASRSFHRREEPECDRSVSRYRNEAAVVSFTDPTTAFAYSSSVMPGIHFYTFLAAKEAKHANAPSAATNAATTTGATNMSAPPPVASVPAPAPQQSAKEDQTMVAAETAAEKPTGLRMWVPDTIVYGETGQAVWIYTDKDGHVQRMTDFSDKNILDRFSAAFPDSEPVVVCKEPIVATDKRAKQPEGAFTYQGNLLRILTAGELKTFLSNVLSARKAFAIQRFIKPNGSKAFVVRCVYEAGKPCHGWMINNVTPFQDPVVPPPSASTTPTTGGVNANEGAGSTGNSNNAAPASSSNPTSPTAPAAASTATTNATPAAVAVALVNRLCTTVQLDKACTFVKLTEKGCTAVADLNVRLVKFLEHRMHMQLQTLACDYVKDSSGRWWLLQVKAFRVKTRPNHPDRLFTLPLKMRQLFLSYRDSHVIEEGTDSEDESNDHIPGHHGQLVAARHIHKTAQCKCCLAAYPKSELSYKMTLKMINETLLRIRSRLPPEKSYSFLTAALARETPDASLAYESWSVCGYCYAIYERDQQLQRMETKFSLALGIPNSKTAAEGLSRIQDRTYVLDPMTTTTVLPPQLTLCRLMLVLNAIYDIPKDLYDAEKAHFDVLQTGTGKHKTYKAVTSRLYLRITALGYTECVKINPEDILPATTQPTRGVRRKTSTSSVAEDDTDGDGTDADGADGSLREKCYWLPLNLIRTMHFFSPRTPLQSKLKDTSGITPFLNEDNSILVQFIRATEPPLQDPSAVKRKTRSRRTALKPPGADMSEMLTEMRQPNHSILLGSTKIRMSQFRSAYVTKIDFYACMALTGELFNLKGNIGLERLRYVDSKLLTSQYRLRAYNGVYIPDDSYTTGDALSPEWMDCLRVSFHHNRRDKDGKLTKRSSLSPGKHRRATTRETSSRHMPRPTAALMHSHTSLMSENEEMDEELELMIDLANSDQQFQADEAFREQLTERRRLRPQSARPATRSSDRLEALMDRGDHGARPDGQSPVKPIATTIVELKQGLLQSPRAPTRFEVQRTTLQSKTVHLPGAHGSLSMFSPRSSSSKRLWSLIVLLNQAYSLHSRQHSFCRWECHYTLFNQKRSAIERTVGSSSALLASSSSSSSISLAASLLPNAQAGQVNFTCTHKFFLLGTAEMLSKHLHASPVVQLHLRNDMYASTRSHAKGGEYYCHLDLSKLQQTTGFDATLDIHPSNVHDHDKLTPREKAAIARGLTPYLSVSVHLSQVMVENAGEDLIASGEFMEVDKMPEGLQVLRKIS</sequence>
<feature type="compositionally biased region" description="Low complexity" evidence="1">
    <location>
        <begin position="149"/>
        <end position="163"/>
    </location>
</feature>